<dbReference type="PANTHER" id="PTHR43304:SF1">
    <property type="entry name" value="PAC DOMAIN-CONTAINING PROTEIN"/>
    <property type="match status" value="1"/>
</dbReference>
<dbReference type="InterPro" id="IPR001610">
    <property type="entry name" value="PAC"/>
</dbReference>
<name>A0ABV9N6M3_9FLAO</name>
<dbReference type="SUPFAM" id="SSF47384">
    <property type="entry name" value="Homodimeric domain of signal transducing histidine kinase"/>
    <property type="match status" value="1"/>
</dbReference>
<dbReference type="InterPro" id="IPR003661">
    <property type="entry name" value="HisK_dim/P_dom"/>
</dbReference>
<dbReference type="SMART" id="SM00091">
    <property type="entry name" value="PAS"/>
    <property type="match status" value="3"/>
</dbReference>
<feature type="domain" description="PAS" evidence="8">
    <location>
        <begin position="309"/>
        <end position="373"/>
    </location>
</feature>
<organism evidence="10 11">
    <name type="scientific">Geojedonia litorea</name>
    <dbReference type="NCBI Taxonomy" id="1268269"/>
    <lineage>
        <taxon>Bacteria</taxon>
        <taxon>Pseudomonadati</taxon>
        <taxon>Bacteroidota</taxon>
        <taxon>Flavobacteriia</taxon>
        <taxon>Flavobacteriales</taxon>
        <taxon>Flavobacteriaceae</taxon>
        <taxon>Geojedonia</taxon>
    </lineage>
</organism>
<dbReference type="PRINTS" id="PR00344">
    <property type="entry name" value="BCTRLSENSOR"/>
</dbReference>
<dbReference type="EMBL" id="JBHSGP010000014">
    <property type="protein sequence ID" value="MFC4723255.1"/>
    <property type="molecule type" value="Genomic_DNA"/>
</dbReference>
<evidence type="ECO:0000256" key="3">
    <source>
        <dbReference type="ARBA" id="ARBA00022553"/>
    </source>
</evidence>
<keyword evidence="6" id="KW-0175">Coiled coil</keyword>
<dbReference type="SUPFAM" id="SSF55874">
    <property type="entry name" value="ATPase domain of HSP90 chaperone/DNA topoisomerase II/histidine kinase"/>
    <property type="match status" value="1"/>
</dbReference>
<dbReference type="SMART" id="SM00388">
    <property type="entry name" value="HisKA"/>
    <property type="match status" value="1"/>
</dbReference>
<keyword evidence="3" id="KW-0597">Phosphoprotein</keyword>
<keyword evidence="4" id="KW-0808">Transferase</keyword>
<dbReference type="Pfam" id="PF00512">
    <property type="entry name" value="HisKA"/>
    <property type="match status" value="1"/>
</dbReference>
<protein>
    <recommendedName>
        <fullName evidence="2">histidine kinase</fullName>
        <ecNumber evidence="2">2.7.13.3</ecNumber>
    </recommendedName>
</protein>
<feature type="coiled-coil region" evidence="6">
    <location>
        <begin position="425"/>
        <end position="452"/>
    </location>
</feature>
<dbReference type="Gene3D" id="3.30.565.10">
    <property type="entry name" value="Histidine kinase-like ATPase, C-terminal domain"/>
    <property type="match status" value="1"/>
</dbReference>
<comment type="caution">
    <text evidence="10">The sequence shown here is derived from an EMBL/GenBank/DDBJ whole genome shotgun (WGS) entry which is preliminary data.</text>
</comment>
<evidence type="ECO:0000313" key="11">
    <source>
        <dbReference type="Proteomes" id="UP001595953"/>
    </source>
</evidence>
<dbReference type="InterPro" id="IPR004358">
    <property type="entry name" value="Sig_transdc_His_kin-like_C"/>
</dbReference>
<evidence type="ECO:0000313" key="10">
    <source>
        <dbReference type="EMBL" id="MFC4723255.1"/>
    </source>
</evidence>
<dbReference type="PROSITE" id="PS50113">
    <property type="entry name" value="PAC"/>
    <property type="match status" value="2"/>
</dbReference>
<dbReference type="SMART" id="SM00086">
    <property type="entry name" value="PAC"/>
    <property type="match status" value="2"/>
</dbReference>
<dbReference type="Proteomes" id="UP001595953">
    <property type="component" value="Unassembled WGS sequence"/>
</dbReference>
<feature type="domain" description="PAS" evidence="8">
    <location>
        <begin position="180"/>
        <end position="216"/>
    </location>
</feature>
<sequence>MTDTKVKILERTLQRERVARKHAETILENKSLELYELTEKLKNNNSLLENLLNQKNLELQGVFKNIVDAYCIMDMYGSVLELNEATLKLLGLKSRPKNLNLLDFLHIDDVVVAFDAFNELKWSGEFKDLRVRIVSRDKKIKQIHINASLICDSQGRPVAVQGIARDITQEFQVKQNLIESESRLKTLILNLDSAILLEDESGKVVFVNTMFCNLFAEGKNPNSLISKPASTLLEMSKVHFEDQEKHVTRIHEIKDQQKESLGEELYLVNGKILERDFIPIKDGGENKGNLWSFRDITLERNYFKTLEAEKHKYSSIIANMHLGLIEANVQNKIILVNQSFEKLSGYSKKELIGKDAIKLLVPNEDKALAQKIVAKTKAGLIGSQEVSIKTKTGECKSVLVSSAPNYDITGQQAGSIGVVLDITVLKELESQKEDLLKTLEKSNNELQEYAHVVSHDLKSPLRNIFALVAWIKEDSINSLSHESLANLAMIESTLEHMERLISDILDYSSIKIDKNRIEPVDINEIVDEVKEILIIPKHISVNTLNKLPVINGDKVRFQQLFQNLIENAVKYIDKPKGLVRIAFEEQPSHYQFSISDNGIGIQEKYFDKIFEIFNSLSNVKNSSGVGLNIVKKIVQMYNGNIWLESETSKGSTFYFTIAKSIKIN</sequence>
<dbReference type="InterPro" id="IPR000014">
    <property type="entry name" value="PAS"/>
</dbReference>
<evidence type="ECO:0000256" key="5">
    <source>
        <dbReference type="ARBA" id="ARBA00022777"/>
    </source>
</evidence>
<dbReference type="RefSeq" id="WP_387964478.1">
    <property type="nucleotide sequence ID" value="NZ_JBHSGP010000014.1"/>
</dbReference>
<dbReference type="CDD" id="cd00082">
    <property type="entry name" value="HisKA"/>
    <property type="match status" value="1"/>
</dbReference>
<dbReference type="InterPro" id="IPR035965">
    <property type="entry name" value="PAS-like_dom_sf"/>
</dbReference>
<dbReference type="InterPro" id="IPR003594">
    <property type="entry name" value="HATPase_dom"/>
</dbReference>
<dbReference type="InterPro" id="IPR005467">
    <property type="entry name" value="His_kinase_dom"/>
</dbReference>
<gene>
    <name evidence="10" type="ORF">ACFO5O_13040</name>
</gene>
<dbReference type="InterPro" id="IPR052162">
    <property type="entry name" value="Sensor_kinase/Photoreceptor"/>
</dbReference>
<evidence type="ECO:0000256" key="1">
    <source>
        <dbReference type="ARBA" id="ARBA00000085"/>
    </source>
</evidence>
<dbReference type="InterPro" id="IPR000700">
    <property type="entry name" value="PAS-assoc_C"/>
</dbReference>
<dbReference type="SMART" id="SM00387">
    <property type="entry name" value="HATPase_c"/>
    <property type="match status" value="1"/>
</dbReference>
<feature type="domain" description="PAC" evidence="9">
    <location>
        <begin position="382"/>
        <end position="434"/>
    </location>
</feature>
<evidence type="ECO:0000256" key="6">
    <source>
        <dbReference type="SAM" id="Coils"/>
    </source>
</evidence>
<dbReference type="InterPro" id="IPR036097">
    <property type="entry name" value="HisK_dim/P_sf"/>
</dbReference>
<dbReference type="InterPro" id="IPR013767">
    <property type="entry name" value="PAS_fold"/>
</dbReference>
<dbReference type="Pfam" id="PF13426">
    <property type="entry name" value="PAS_9"/>
    <property type="match status" value="1"/>
</dbReference>
<dbReference type="EC" id="2.7.13.3" evidence="2"/>
<proteinExistence type="predicted"/>
<dbReference type="Pfam" id="PF00989">
    <property type="entry name" value="PAS"/>
    <property type="match status" value="2"/>
</dbReference>
<dbReference type="PROSITE" id="PS50109">
    <property type="entry name" value="HIS_KIN"/>
    <property type="match status" value="1"/>
</dbReference>
<evidence type="ECO:0000256" key="2">
    <source>
        <dbReference type="ARBA" id="ARBA00012438"/>
    </source>
</evidence>
<dbReference type="PANTHER" id="PTHR43304">
    <property type="entry name" value="PHYTOCHROME-LIKE PROTEIN CPH1"/>
    <property type="match status" value="1"/>
</dbReference>
<comment type="catalytic activity">
    <reaction evidence="1">
        <text>ATP + protein L-histidine = ADP + protein N-phospho-L-histidine.</text>
        <dbReference type="EC" id="2.7.13.3"/>
    </reaction>
</comment>
<dbReference type="SUPFAM" id="SSF55785">
    <property type="entry name" value="PYP-like sensor domain (PAS domain)"/>
    <property type="match status" value="3"/>
</dbReference>
<evidence type="ECO:0000259" key="9">
    <source>
        <dbReference type="PROSITE" id="PS50113"/>
    </source>
</evidence>
<dbReference type="CDD" id="cd00130">
    <property type="entry name" value="PAS"/>
    <property type="match status" value="3"/>
</dbReference>
<dbReference type="Gene3D" id="1.10.287.130">
    <property type="match status" value="1"/>
</dbReference>
<evidence type="ECO:0000259" key="7">
    <source>
        <dbReference type="PROSITE" id="PS50109"/>
    </source>
</evidence>
<feature type="domain" description="Histidine kinase" evidence="7">
    <location>
        <begin position="452"/>
        <end position="661"/>
    </location>
</feature>
<evidence type="ECO:0000256" key="4">
    <source>
        <dbReference type="ARBA" id="ARBA00022679"/>
    </source>
</evidence>
<dbReference type="NCBIfam" id="TIGR00229">
    <property type="entry name" value="sensory_box"/>
    <property type="match status" value="2"/>
</dbReference>
<keyword evidence="5" id="KW-0418">Kinase</keyword>
<evidence type="ECO:0000259" key="8">
    <source>
        <dbReference type="PROSITE" id="PS50112"/>
    </source>
</evidence>
<dbReference type="InterPro" id="IPR036890">
    <property type="entry name" value="HATPase_C_sf"/>
</dbReference>
<feature type="domain" description="PAC" evidence="9">
    <location>
        <begin position="127"/>
        <end position="179"/>
    </location>
</feature>
<reference evidence="11" key="1">
    <citation type="journal article" date="2019" name="Int. J. Syst. Evol. Microbiol.">
        <title>The Global Catalogue of Microorganisms (GCM) 10K type strain sequencing project: providing services to taxonomists for standard genome sequencing and annotation.</title>
        <authorList>
            <consortium name="The Broad Institute Genomics Platform"/>
            <consortium name="The Broad Institute Genome Sequencing Center for Infectious Disease"/>
            <person name="Wu L."/>
            <person name="Ma J."/>
        </authorList>
    </citation>
    <scope>NUCLEOTIDE SEQUENCE [LARGE SCALE GENOMIC DNA]</scope>
    <source>
        <strain evidence="11">CCUG 63682</strain>
    </source>
</reference>
<dbReference type="Gene3D" id="3.30.450.20">
    <property type="entry name" value="PAS domain"/>
    <property type="match status" value="3"/>
</dbReference>
<dbReference type="Pfam" id="PF02518">
    <property type="entry name" value="HATPase_c"/>
    <property type="match status" value="1"/>
</dbReference>
<dbReference type="PROSITE" id="PS50112">
    <property type="entry name" value="PAS"/>
    <property type="match status" value="2"/>
</dbReference>
<accession>A0ABV9N6M3</accession>
<keyword evidence="11" id="KW-1185">Reference proteome</keyword>